<sequence length="100" mass="10355">MKFHIRVLVVWVLSKIAVGVTLKNDCNVALSSVTGTLADPVPETATESTVARTLSLRSRSVTVNEPLSVKPESASVNAEVAGPPVMTGASAVPLIVITTS</sequence>
<keyword evidence="2" id="KW-1185">Reference proteome</keyword>
<gene>
    <name evidence="1" type="ORF">Pla100_60410</name>
</gene>
<dbReference type="EMBL" id="SJPM01000033">
    <property type="protein sequence ID" value="TWT86416.1"/>
    <property type="molecule type" value="Genomic_DNA"/>
</dbReference>
<evidence type="ECO:0000313" key="2">
    <source>
        <dbReference type="Proteomes" id="UP000316213"/>
    </source>
</evidence>
<dbReference type="AlphaFoldDB" id="A0A5C5ZGR3"/>
<protein>
    <submittedName>
        <fullName evidence="1">Uncharacterized protein</fullName>
    </submittedName>
</protein>
<comment type="caution">
    <text evidence="1">The sequence shown here is derived from an EMBL/GenBank/DDBJ whole genome shotgun (WGS) entry which is preliminary data.</text>
</comment>
<reference evidence="1 2" key="1">
    <citation type="submission" date="2019-02" db="EMBL/GenBank/DDBJ databases">
        <title>Deep-cultivation of Planctomycetes and their phenomic and genomic characterization uncovers novel biology.</title>
        <authorList>
            <person name="Wiegand S."/>
            <person name="Jogler M."/>
            <person name="Boedeker C."/>
            <person name="Pinto D."/>
            <person name="Vollmers J."/>
            <person name="Rivas-Marin E."/>
            <person name="Kohn T."/>
            <person name="Peeters S.H."/>
            <person name="Heuer A."/>
            <person name="Rast P."/>
            <person name="Oberbeckmann S."/>
            <person name="Bunk B."/>
            <person name="Jeske O."/>
            <person name="Meyerdierks A."/>
            <person name="Storesund J.E."/>
            <person name="Kallscheuer N."/>
            <person name="Luecker S."/>
            <person name="Lage O.M."/>
            <person name="Pohl T."/>
            <person name="Merkel B.J."/>
            <person name="Hornburger P."/>
            <person name="Mueller R.-W."/>
            <person name="Bruemmer F."/>
            <person name="Labrenz M."/>
            <person name="Spormann A.M."/>
            <person name="Op Den Camp H."/>
            <person name="Overmann J."/>
            <person name="Amann R."/>
            <person name="Jetten M.S.M."/>
            <person name="Mascher T."/>
            <person name="Medema M.H."/>
            <person name="Devos D.P."/>
            <person name="Kaster A.-K."/>
            <person name="Ovreas L."/>
            <person name="Rohde M."/>
            <person name="Galperin M.Y."/>
            <person name="Jogler C."/>
        </authorList>
    </citation>
    <scope>NUCLEOTIDE SEQUENCE [LARGE SCALE GENOMIC DNA]</scope>
    <source>
        <strain evidence="1 2">Pla100</strain>
    </source>
</reference>
<name>A0A5C5ZGR3_9BACT</name>
<accession>A0A5C5ZGR3</accession>
<proteinExistence type="predicted"/>
<evidence type="ECO:0000313" key="1">
    <source>
        <dbReference type="EMBL" id="TWT86416.1"/>
    </source>
</evidence>
<organism evidence="1 2">
    <name type="scientific">Neorhodopirellula pilleata</name>
    <dbReference type="NCBI Taxonomy" id="2714738"/>
    <lineage>
        <taxon>Bacteria</taxon>
        <taxon>Pseudomonadati</taxon>
        <taxon>Planctomycetota</taxon>
        <taxon>Planctomycetia</taxon>
        <taxon>Pirellulales</taxon>
        <taxon>Pirellulaceae</taxon>
        <taxon>Neorhodopirellula</taxon>
    </lineage>
</organism>
<dbReference type="Proteomes" id="UP000316213">
    <property type="component" value="Unassembled WGS sequence"/>
</dbReference>